<organism evidence="2 3">
    <name type="scientific">Paraglaciecola chathamensis</name>
    <dbReference type="NCBI Taxonomy" id="368405"/>
    <lineage>
        <taxon>Bacteria</taxon>
        <taxon>Pseudomonadati</taxon>
        <taxon>Pseudomonadota</taxon>
        <taxon>Gammaproteobacteria</taxon>
        <taxon>Alteromonadales</taxon>
        <taxon>Alteromonadaceae</taxon>
        <taxon>Paraglaciecola</taxon>
    </lineage>
</organism>
<reference evidence="2" key="2">
    <citation type="submission" date="2020-09" db="EMBL/GenBank/DDBJ databases">
        <authorList>
            <person name="Sun Q."/>
            <person name="Kim S."/>
        </authorList>
    </citation>
    <scope>NUCLEOTIDE SEQUENCE</scope>
    <source>
        <strain evidence="2">KCTC 32337</strain>
    </source>
</reference>
<keyword evidence="1" id="KW-0732">Signal</keyword>
<dbReference type="RefSeq" id="WP_191865533.1">
    <property type="nucleotide sequence ID" value="NZ_BMZC01000003.1"/>
</dbReference>
<dbReference type="InterPro" id="IPR011990">
    <property type="entry name" value="TPR-like_helical_dom_sf"/>
</dbReference>
<dbReference type="Gene3D" id="1.25.40.10">
    <property type="entry name" value="Tetratricopeptide repeat domain"/>
    <property type="match status" value="1"/>
</dbReference>
<dbReference type="Proteomes" id="UP000622604">
    <property type="component" value="Unassembled WGS sequence"/>
</dbReference>
<reference evidence="2" key="1">
    <citation type="journal article" date="2014" name="Int. J. Syst. Evol. Microbiol.">
        <title>Complete genome sequence of Corynebacterium casei LMG S-19264T (=DSM 44701T), isolated from a smear-ripened cheese.</title>
        <authorList>
            <consortium name="US DOE Joint Genome Institute (JGI-PGF)"/>
            <person name="Walter F."/>
            <person name="Albersmeier A."/>
            <person name="Kalinowski J."/>
            <person name="Ruckert C."/>
        </authorList>
    </citation>
    <scope>NUCLEOTIDE SEQUENCE</scope>
    <source>
        <strain evidence="2">KCTC 32337</strain>
    </source>
</reference>
<accession>A0A8H9M009</accession>
<evidence type="ECO:0000313" key="3">
    <source>
        <dbReference type="Proteomes" id="UP000622604"/>
    </source>
</evidence>
<feature type="chain" id="PRO_5034653615" description="Sel1 repeat family protein" evidence="1">
    <location>
        <begin position="21"/>
        <end position="305"/>
    </location>
</feature>
<gene>
    <name evidence="2" type="ORF">GCM10011274_10960</name>
</gene>
<name>A0A8H9M009_9ALTE</name>
<dbReference type="AlphaFoldDB" id="A0A8H9M009"/>
<evidence type="ECO:0000256" key="1">
    <source>
        <dbReference type="SAM" id="SignalP"/>
    </source>
</evidence>
<comment type="caution">
    <text evidence="2">The sequence shown here is derived from an EMBL/GenBank/DDBJ whole genome shotgun (WGS) entry which is preliminary data.</text>
</comment>
<protein>
    <recommendedName>
        <fullName evidence="4">Sel1 repeat family protein</fullName>
    </recommendedName>
</protein>
<feature type="signal peptide" evidence="1">
    <location>
        <begin position="1"/>
        <end position="20"/>
    </location>
</feature>
<dbReference type="EMBL" id="BMZC01000003">
    <property type="protein sequence ID" value="GGZ54751.1"/>
    <property type="molecule type" value="Genomic_DNA"/>
</dbReference>
<evidence type="ECO:0000313" key="2">
    <source>
        <dbReference type="EMBL" id="GGZ54751.1"/>
    </source>
</evidence>
<evidence type="ECO:0008006" key="4">
    <source>
        <dbReference type="Google" id="ProtNLM"/>
    </source>
</evidence>
<sequence>MFRFSFASLFLFIFTLNVHAKSPSKMETLAMEYAQVVGQIELVNVAFDEMKTRCETQITQDAKFLPEVDYLLRKNMDYGFSEFVDWMEGAAETQTLATQMVNQVLEDHGGCDATALSHWFNYLTESNTQNLAFLQQNQLLFGLPKVTRSEHDIRQAFKRKINDYKTLPYQEIRDLASALDHGSYRYSLLSLSQSIRKDSATAQTMWQFAIDEFNQPEAYYALGKSLKMDEKARALNAFEQSAQMGYHRAGTWLGTYYACHQDMKHAAYWLDKAKEHGADPDYIDDIYAEIHELGMPTNCVNGWVY</sequence>
<dbReference type="SUPFAM" id="SSF81901">
    <property type="entry name" value="HCP-like"/>
    <property type="match status" value="1"/>
</dbReference>
<proteinExistence type="predicted"/>